<dbReference type="GO" id="GO:0042619">
    <property type="term" value="P:poly-hydroxybutyrate biosynthetic process"/>
    <property type="evidence" value="ECO:0007669"/>
    <property type="project" value="UniProtKB-KW"/>
</dbReference>
<feature type="compositionally biased region" description="Basic and acidic residues" evidence="7">
    <location>
        <begin position="34"/>
        <end position="44"/>
    </location>
</feature>
<evidence type="ECO:0000313" key="9">
    <source>
        <dbReference type="EMBL" id="MCK8786626.1"/>
    </source>
</evidence>
<evidence type="ECO:0000256" key="7">
    <source>
        <dbReference type="SAM" id="MobiDB-lite"/>
    </source>
</evidence>
<evidence type="ECO:0000259" key="8">
    <source>
        <dbReference type="Pfam" id="PF00561"/>
    </source>
</evidence>
<comment type="pathway">
    <text evidence="1">Biopolymer metabolism; poly-(R)-3-hydroxybutanoate biosynthesis.</text>
</comment>
<dbReference type="NCBIfam" id="TIGR01836">
    <property type="entry name" value="PHA_synth_III_C"/>
    <property type="match status" value="1"/>
</dbReference>
<feature type="compositionally biased region" description="Gly residues" evidence="7">
    <location>
        <begin position="45"/>
        <end position="55"/>
    </location>
</feature>
<organism evidence="9 10">
    <name type="scientific">Roseomonas acroporae</name>
    <dbReference type="NCBI Taxonomy" id="2937791"/>
    <lineage>
        <taxon>Bacteria</taxon>
        <taxon>Pseudomonadati</taxon>
        <taxon>Pseudomonadota</taxon>
        <taxon>Alphaproteobacteria</taxon>
        <taxon>Acetobacterales</taxon>
        <taxon>Roseomonadaceae</taxon>
        <taxon>Roseomonas</taxon>
    </lineage>
</organism>
<evidence type="ECO:0000313" key="10">
    <source>
        <dbReference type="Proteomes" id="UP001139516"/>
    </source>
</evidence>
<dbReference type="AlphaFoldDB" id="A0A9X2BWY9"/>
<proteinExistence type="predicted"/>
<comment type="caution">
    <text evidence="9">The sequence shown here is derived from an EMBL/GenBank/DDBJ whole genome shotgun (WGS) entry which is preliminary data.</text>
</comment>
<dbReference type="InterPro" id="IPR051321">
    <property type="entry name" value="PHA/PHB_synthase"/>
</dbReference>
<dbReference type="EMBL" id="JALPRX010000091">
    <property type="protein sequence ID" value="MCK8786626.1"/>
    <property type="molecule type" value="Genomic_DNA"/>
</dbReference>
<keyword evidence="4" id="KW-0583">PHB biosynthesis</keyword>
<keyword evidence="5" id="KW-0012">Acyltransferase</keyword>
<protein>
    <recommendedName>
        <fullName evidence="2">Poly(3-hydroxyalkanoate) polymerase subunit PhaC</fullName>
    </recommendedName>
    <alternativeName>
        <fullName evidence="6">PHB synthase subunit PhaC</fullName>
    </alternativeName>
</protein>
<dbReference type="Gene3D" id="3.40.50.1820">
    <property type="entry name" value="alpha/beta hydrolase"/>
    <property type="match status" value="1"/>
</dbReference>
<evidence type="ECO:0000256" key="5">
    <source>
        <dbReference type="ARBA" id="ARBA00023315"/>
    </source>
</evidence>
<accession>A0A9X2BWY9</accession>
<feature type="compositionally biased region" description="Low complexity" evidence="7">
    <location>
        <begin position="7"/>
        <end position="32"/>
    </location>
</feature>
<name>A0A9X2BWY9_9PROT</name>
<dbReference type="Pfam" id="PF00561">
    <property type="entry name" value="Abhydrolase_1"/>
    <property type="match status" value="1"/>
</dbReference>
<evidence type="ECO:0000256" key="1">
    <source>
        <dbReference type="ARBA" id="ARBA00004683"/>
    </source>
</evidence>
<evidence type="ECO:0000256" key="3">
    <source>
        <dbReference type="ARBA" id="ARBA00022679"/>
    </source>
</evidence>
<dbReference type="PANTHER" id="PTHR36837:SF2">
    <property type="entry name" value="POLY(3-HYDROXYALKANOATE) POLYMERASE SUBUNIT PHAC"/>
    <property type="match status" value="1"/>
</dbReference>
<evidence type="ECO:0000256" key="2">
    <source>
        <dbReference type="ARBA" id="ARBA00019065"/>
    </source>
</evidence>
<keyword evidence="10" id="KW-1185">Reference proteome</keyword>
<gene>
    <name evidence="9" type="primary">phaC</name>
    <name evidence="9" type="ORF">M0638_19815</name>
</gene>
<evidence type="ECO:0000256" key="4">
    <source>
        <dbReference type="ARBA" id="ARBA00022752"/>
    </source>
</evidence>
<feature type="domain" description="AB hydrolase-1" evidence="8">
    <location>
        <begin position="116"/>
        <end position="393"/>
    </location>
</feature>
<dbReference type="InterPro" id="IPR000073">
    <property type="entry name" value="AB_hydrolase_1"/>
</dbReference>
<dbReference type="Proteomes" id="UP001139516">
    <property type="component" value="Unassembled WGS sequence"/>
</dbReference>
<feature type="region of interest" description="Disordered" evidence="7">
    <location>
        <begin position="1"/>
        <end position="57"/>
    </location>
</feature>
<dbReference type="SUPFAM" id="SSF53474">
    <property type="entry name" value="alpha/beta-Hydrolases"/>
    <property type="match status" value="1"/>
</dbReference>
<reference evidence="9" key="1">
    <citation type="submission" date="2022-04" db="EMBL/GenBank/DDBJ databases">
        <title>Roseomonas acroporae sp. nov., isolated from coral Acropora digitifera.</title>
        <authorList>
            <person name="Sun H."/>
        </authorList>
    </citation>
    <scope>NUCLEOTIDE SEQUENCE</scope>
    <source>
        <strain evidence="9">NAR14</strain>
    </source>
</reference>
<sequence>MAQQGTGAQPAESGEGGSAAAKPAEAATTGAKRAGKEGAGKEGGGKQGGDKGGGSAAAMSGAARMAARFMRGTRMMSDLRDEDVQIATTPKDEVWRSDKVTLYRYRPLTERRVRTPLLIAYGLIGRYTMADLQEDRSLVRNLLKLGIDLFVVDWGNPTRADRFLTLDDYVEGYLGDCVDEIRRITGSAQVNLLGICEGGVFTTAYAALEPGKVKNLVLTITPIDFHADQAEERLGFGFINLWTRSLDPADIDRMIDTHGSLPGAFMGSVFNMMTPMRSMLKYNVDMLDVMDDEKKLLNFLRMEKWIADRPDHPGEAAKQWLIDLYQQNKLVKNELELGGRRVDLGNVTMPVLNVYAKDDHIIPPSTSRALGARVGTQDYSELALPGGHVGVFVGGRSQGLLGSGIAEWLGKRDA</sequence>
<dbReference type="InterPro" id="IPR010125">
    <property type="entry name" value="PHA_synth_III_C"/>
</dbReference>
<evidence type="ECO:0000256" key="6">
    <source>
        <dbReference type="ARBA" id="ARBA00033356"/>
    </source>
</evidence>
<dbReference type="GO" id="GO:0016746">
    <property type="term" value="F:acyltransferase activity"/>
    <property type="evidence" value="ECO:0007669"/>
    <property type="project" value="UniProtKB-KW"/>
</dbReference>
<dbReference type="PANTHER" id="PTHR36837">
    <property type="entry name" value="POLY(3-HYDROXYALKANOATE) POLYMERASE SUBUNIT PHAC"/>
    <property type="match status" value="1"/>
</dbReference>
<dbReference type="InterPro" id="IPR029058">
    <property type="entry name" value="AB_hydrolase_fold"/>
</dbReference>
<keyword evidence="3" id="KW-0808">Transferase</keyword>
<dbReference type="RefSeq" id="WP_248668741.1">
    <property type="nucleotide sequence ID" value="NZ_JALPRX010000091.1"/>
</dbReference>